<feature type="compositionally biased region" description="Basic and acidic residues" evidence="23">
    <location>
        <begin position="37"/>
        <end position="46"/>
    </location>
</feature>
<keyword evidence="8" id="KW-0488">Methylation</keyword>
<evidence type="ECO:0000256" key="15">
    <source>
        <dbReference type="ARBA" id="ARBA00023273"/>
    </source>
</evidence>
<keyword evidence="11" id="KW-0770">Synapse</keyword>
<organism evidence="24 25">
    <name type="scientific">Saguinus oedipus</name>
    <name type="common">Cotton-top tamarin</name>
    <name type="synonym">Oedipomidas oedipus</name>
    <dbReference type="NCBI Taxonomy" id="9490"/>
    <lineage>
        <taxon>Eukaryota</taxon>
        <taxon>Metazoa</taxon>
        <taxon>Chordata</taxon>
        <taxon>Craniata</taxon>
        <taxon>Vertebrata</taxon>
        <taxon>Euteleostomi</taxon>
        <taxon>Mammalia</taxon>
        <taxon>Eutheria</taxon>
        <taxon>Euarchontoglires</taxon>
        <taxon>Primates</taxon>
        <taxon>Haplorrhini</taxon>
        <taxon>Platyrrhini</taxon>
        <taxon>Cebidae</taxon>
        <taxon>Callitrichinae</taxon>
        <taxon>Saguinus</taxon>
    </lineage>
</organism>
<dbReference type="PANTHER" id="PTHR10498:SF6">
    <property type="entry name" value="PARALEMMIN-1"/>
    <property type="match status" value="1"/>
</dbReference>
<evidence type="ECO:0000256" key="10">
    <source>
        <dbReference type="ARBA" id="ARBA00022960"/>
    </source>
</evidence>
<keyword evidence="13" id="KW-0472">Membrane</keyword>
<evidence type="ECO:0000256" key="21">
    <source>
        <dbReference type="ARBA" id="ARBA00040790"/>
    </source>
</evidence>
<evidence type="ECO:0000256" key="7">
    <source>
        <dbReference type="ARBA" id="ARBA00022475"/>
    </source>
</evidence>
<evidence type="ECO:0000256" key="16">
    <source>
        <dbReference type="ARBA" id="ARBA00023288"/>
    </source>
</evidence>
<evidence type="ECO:0000256" key="12">
    <source>
        <dbReference type="ARBA" id="ARBA00023054"/>
    </source>
</evidence>
<gene>
    <name evidence="24" type="ORF">P7K49_032700</name>
</gene>
<evidence type="ECO:0000256" key="2">
    <source>
        <dbReference type="ARBA" id="ARBA00004342"/>
    </source>
</evidence>
<accession>A0ABQ9TPV0</accession>
<keyword evidence="7" id="KW-1003">Cell membrane</keyword>
<evidence type="ECO:0000256" key="14">
    <source>
        <dbReference type="ARBA" id="ARBA00023139"/>
    </source>
</evidence>
<keyword evidence="14" id="KW-0564">Palmitate</keyword>
<keyword evidence="12" id="KW-0175">Coiled coil</keyword>
<evidence type="ECO:0000313" key="25">
    <source>
        <dbReference type="Proteomes" id="UP001266305"/>
    </source>
</evidence>
<evidence type="ECO:0000256" key="9">
    <source>
        <dbReference type="ARBA" id="ARBA00022553"/>
    </source>
</evidence>
<dbReference type="PANTHER" id="PTHR10498">
    <property type="entry name" value="PARALEMMIN-RELATED"/>
    <property type="match status" value="1"/>
</dbReference>
<protein>
    <recommendedName>
        <fullName evidence="21">Paralemmin-1</fullName>
    </recommendedName>
    <alternativeName>
        <fullName evidence="22">Paralemmin</fullName>
    </alternativeName>
</protein>
<dbReference type="Proteomes" id="UP001266305">
    <property type="component" value="Unassembled WGS sequence"/>
</dbReference>
<keyword evidence="17" id="KW-0636">Prenylation</keyword>
<evidence type="ECO:0000256" key="18">
    <source>
        <dbReference type="ARBA" id="ARBA00037796"/>
    </source>
</evidence>
<evidence type="ECO:0000256" key="1">
    <source>
        <dbReference type="ARBA" id="ARBA00004279"/>
    </source>
</evidence>
<comment type="subcellular location">
    <subcellularLocation>
        <location evidence="18">Apicolateral cell membrane</location>
        <topology evidence="18">Lipid-anchor</topology>
    </subcellularLocation>
    <subcellularLocation>
        <location evidence="19">Basolateral cell membrane</location>
        <topology evidence="19">Lipid-anchor</topology>
    </subcellularLocation>
    <subcellularLocation>
        <location evidence="2">Cell membrane</location>
        <topology evidence="2">Lipid-anchor</topology>
        <orientation evidence="2">Cytoplasmic side</orientation>
    </subcellularLocation>
    <subcellularLocation>
        <location evidence="3">Cell projection</location>
        <location evidence="3">Axon</location>
    </subcellularLocation>
    <subcellularLocation>
        <location evidence="1">Cell projection</location>
        <location evidence="1">Dendrite</location>
    </subcellularLocation>
    <subcellularLocation>
        <location evidence="5">Cell projection</location>
        <location evidence="5">Dendritic spine</location>
    </subcellularLocation>
    <subcellularLocation>
        <location evidence="4">Cell projection</location>
        <location evidence="4">Filopodium membrane</location>
        <topology evidence="4">Lipid-anchor</topology>
    </subcellularLocation>
</comment>
<evidence type="ECO:0000256" key="22">
    <source>
        <dbReference type="ARBA" id="ARBA00041963"/>
    </source>
</evidence>
<keyword evidence="9" id="KW-0597">Phosphoprotein</keyword>
<evidence type="ECO:0000256" key="23">
    <source>
        <dbReference type="SAM" id="MobiDB-lite"/>
    </source>
</evidence>
<comment type="similarity">
    <text evidence="6">Belongs to the paralemmin family.</text>
</comment>
<feature type="compositionally biased region" description="Polar residues" evidence="23">
    <location>
        <begin position="64"/>
        <end position="74"/>
    </location>
</feature>
<evidence type="ECO:0000313" key="24">
    <source>
        <dbReference type="EMBL" id="KAK2086793.1"/>
    </source>
</evidence>
<evidence type="ECO:0000256" key="8">
    <source>
        <dbReference type="ARBA" id="ARBA00022481"/>
    </source>
</evidence>
<evidence type="ECO:0000256" key="11">
    <source>
        <dbReference type="ARBA" id="ARBA00023018"/>
    </source>
</evidence>
<keyword evidence="16" id="KW-0449">Lipoprotein</keyword>
<keyword evidence="15" id="KW-0966">Cell projection</keyword>
<feature type="compositionally biased region" description="Pro residues" evidence="23">
    <location>
        <begin position="51"/>
        <end position="61"/>
    </location>
</feature>
<keyword evidence="10" id="KW-0133">Cell shape</keyword>
<evidence type="ECO:0000256" key="17">
    <source>
        <dbReference type="ARBA" id="ARBA00023289"/>
    </source>
</evidence>
<comment type="caution">
    <text evidence="24">The sequence shown here is derived from an EMBL/GenBank/DDBJ whole genome shotgun (WGS) entry which is preliminary data.</text>
</comment>
<sequence>MYSVEITVEKDKVTGETRVLSSTTLLPRQLLPQGVKVYEDETKGTNEHPAPALPRPGPKPPTHVLQSQDPNSVGSRRPFGPGPQPLPPTAGLRGRSAPARGTKAAWKPDWVPGPQPGSGGKSGGDSWPRQVADLALPSGAIQ</sequence>
<keyword evidence="25" id="KW-1185">Reference proteome</keyword>
<dbReference type="InterPro" id="IPR004965">
    <property type="entry name" value="Paralemmin"/>
</dbReference>
<evidence type="ECO:0000256" key="3">
    <source>
        <dbReference type="ARBA" id="ARBA00004489"/>
    </source>
</evidence>
<feature type="region of interest" description="Disordered" evidence="23">
    <location>
        <begin position="31"/>
        <end position="142"/>
    </location>
</feature>
<evidence type="ECO:0000256" key="5">
    <source>
        <dbReference type="ARBA" id="ARBA00004552"/>
    </source>
</evidence>
<evidence type="ECO:0000256" key="6">
    <source>
        <dbReference type="ARBA" id="ARBA00005756"/>
    </source>
</evidence>
<evidence type="ECO:0000256" key="19">
    <source>
        <dbReference type="ARBA" id="ARBA00037871"/>
    </source>
</evidence>
<reference evidence="24 25" key="1">
    <citation type="submission" date="2023-05" db="EMBL/GenBank/DDBJ databases">
        <title>B98-5 Cell Line De Novo Hybrid Assembly: An Optical Mapping Approach.</title>
        <authorList>
            <person name="Kananen K."/>
            <person name="Auerbach J.A."/>
            <person name="Kautto E."/>
            <person name="Blachly J.S."/>
        </authorList>
    </citation>
    <scope>NUCLEOTIDE SEQUENCE [LARGE SCALE GENOMIC DNA]</scope>
    <source>
        <strain evidence="24">B95-8</strain>
        <tissue evidence="24">Cell line</tissue>
    </source>
</reference>
<dbReference type="EMBL" id="JASSZA010000019">
    <property type="protein sequence ID" value="KAK2086793.1"/>
    <property type="molecule type" value="Genomic_DNA"/>
</dbReference>
<evidence type="ECO:0000256" key="13">
    <source>
        <dbReference type="ARBA" id="ARBA00023136"/>
    </source>
</evidence>
<name>A0ABQ9TPV0_SAGOE</name>
<evidence type="ECO:0000256" key="4">
    <source>
        <dbReference type="ARBA" id="ARBA00004527"/>
    </source>
</evidence>
<dbReference type="Pfam" id="PF03285">
    <property type="entry name" value="Paralemmin"/>
    <property type="match status" value="1"/>
</dbReference>
<comment type="subunit">
    <text evidence="20">Interacts with dopamine receptor DRD3.</text>
</comment>
<evidence type="ECO:0000256" key="20">
    <source>
        <dbReference type="ARBA" id="ARBA00038823"/>
    </source>
</evidence>
<proteinExistence type="inferred from homology"/>